<accession>A0ABU6J0P7</accession>
<comment type="caution">
    <text evidence="5">The sequence shown here is derived from an EMBL/GenBank/DDBJ whole genome shotgun (WGS) entry which is preliminary data.</text>
</comment>
<dbReference type="Gene3D" id="2.10.270.10">
    <property type="entry name" value="Cholin Binding"/>
    <property type="match status" value="6"/>
</dbReference>
<gene>
    <name evidence="5" type="ORF">VJ920_09350</name>
</gene>
<keyword evidence="6" id="KW-1185">Reference proteome</keyword>
<feature type="repeat" description="Cell wall-binding" evidence="2">
    <location>
        <begin position="826"/>
        <end position="845"/>
    </location>
</feature>
<dbReference type="SUPFAM" id="SSF54001">
    <property type="entry name" value="Cysteine proteinases"/>
    <property type="match status" value="1"/>
</dbReference>
<evidence type="ECO:0000313" key="6">
    <source>
        <dbReference type="Proteomes" id="UP001343724"/>
    </source>
</evidence>
<dbReference type="PROSITE" id="PS51170">
    <property type="entry name" value="CW"/>
    <property type="match status" value="4"/>
</dbReference>
<feature type="chain" id="PRO_5046984438" evidence="3">
    <location>
        <begin position="29"/>
        <end position="966"/>
    </location>
</feature>
<evidence type="ECO:0000256" key="2">
    <source>
        <dbReference type="PROSITE-ProRule" id="PRU00591"/>
    </source>
</evidence>
<dbReference type="InterPro" id="IPR002931">
    <property type="entry name" value="Transglutaminase-like"/>
</dbReference>
<dbReference type="Gene3D" id="3.10.620.30">
    <property type="match status" value="1"/>
</dbReference>
<dbReference type="InterPro" id="IPR038765">
    <property type="entry name" value="Papain-like_cys_pep_sf"/>
</dbReference>
<keyword evidence="3" id="KW-0732">Signal</keyword>
<evidence type="ECO:0000259" key="4">
    <source>
        <dbReference type="SMART" id="SM00460"/>
    </source>
</evidence>
<organism evidence="5 6">
    <name type="scientific">Adlercreutzia shanghongiae</name>
    <dbReference type="NCBI Taxonomy" id="3111773"/>
    <lineage>
        <taxon>Bacteria</taxon>
        <taxon>Bacillati</taxon>
        <taxon>Actinomycetota</taxon>
        <taxon>Coriobacteriia</taxon>
        <taxon>Eggerthellales</taxon>
        <taxon>Eggerthellaceae</taxon>
        <taxon>Adlercreutzia</taxon>
    </lineage>
</organism>
<dbReference type="EMBL" id="JAYMFH010000014">
    <property type="protein sequence ID" value="MEC4295516.1"/>
    <property type="molecule type" value="Genomic_DNA"/>
</dbReference>
<keyword evidence="1" id="KW-0677">Repeat</keyword>
<protein>
    <submittedName>
        <fullName evidence="5">Transglutaminase domain-containing protein</fullName>
    </submittedName>
</protein>
<dbReference type="Pfam" id="PF01473">
    <property type="entry name" value="Choline_bind_1"/>
    <property type="match status" value="5"/>
</dbReference>
<feature type="repeat" description="Cell wall-binding" evidence="2">
    <location>
        <begin position="637"/>
        <end position="656"/>
    </location>
</feature>
<evidence type="ECO:0000313" key="5">
    <source>
        <dbReference type="EMBL" id="MEC4295516.1"/>
    </source>
</evidence>
<feature type="repeat" description="Cell wall-binding" evidence="2">
    <location>
        <begin position="615"/>
        <end position="636"/>
    </location>
</feature>
<evidence type="ECO:0000256" key="3">
    <source>
        <dbReference type="SAM" id="SignalP"/>
    </source>
</evidence>
<name>A0ABU6J0P7_9ACTN</name>
<dbReference type="Pfam" id="PF01841">
    <property type="entry name" value="Transglut_core"/>
    <property type="match status" value="1"/>
</dbReference>
<dbReference type="RefSeq" id="WP_326454961.1">
    <property type="nucleotide sequence ID" value="NZ_JAYMFH010000014.1"/>
</dbReference>
<dbReference type="Pfam" id="PF19127">
    <property type="entry name" value="Choline_bind_3"/>
    <property type="match status" value="3"/>
</dbReference>
<dbReference type="InterPro" id="IPR018337">
    <property type="entry name" value="Cell_wall/Cho-bd_repeat"/>
</dbReference>
<feature type="domain" description="Transglutaminase-like" evidence="4">
    <location>
        <begin position="223"/>
        <end position="275"/>
    </location>
</feature>
<evidence type="ECO:0000256" key="1">
    <source>
        <dbReference type="ARBA" id="ARBA00022737"/>
    </source>
</evidence>
<proteinExistence type="predicted"/>
<reference evidence="5 6" key="1">
    <citation type="submission" date="2024-01" db="EMBL/GenBank/DDBJ databases">
        <title>novel species in genus Adlercreutzia.</title>
        <authorList>
            <person name="Liu X."/>
        </authorList>
    </citation>
    <scope>NUCLEOTIDE SEQUENCE [LARGE SCALE GENOMIC DNA]</scope>
    <source>
        <strain evidence="5 6">R22</strain>
    </source>
</reference>
<feature type="repeat" description="Cell wall-binding" evidence="2">
    <location>
        <begin position="741"/>
        <end position="762"/>
    </location>
</feature>
<dbReference type="Proteomes" id="UP001343724">
    <property type="component" value="Unassembled WGS sequence"/>
</dbReference>
<sequence>MKKAFRRIGSVFLSALLIMTFLPASAFAVDPGEQLAAPAADQQGASPSNSVSATSNGLGITVTWDDPVCGGPTTFAMQGSGGSGTYEYYISSINVETQGGWNWVVDPSRILGYHASNQRAFTFYASGLYELTFHVMDKGTLPAKTTRVKAKIRISDSDYPSVDEIAASVVEQCEAAGCKTDFEKALWLHDWVIDNCSYDGKVMNGANITIDNPFVYCGIEGALSPRGLGTCESYYSGYALLLKKAGIENKRVTGNGHVWNAVKMDGEWYQVDPTWDDPGYVDSEVDLRHLYFGLNDSIMALAHSDHKPNAGAESVSLENNYFIKTGEVSRWSDTLADDIRRNLDAGLSAFTLRPTQGWATGAYKDILNGLVAYDLSRRVWTYNDGAASAKIEASCQKGEYVVSVASYTTSDGVEHRIAKEEPTVTTAFSYDGSTKVGVSPSKLGHYVISGTGQAAAAGTYTAKVELAPGYVWDMSGSRTSRSYQWTISKVALSSSVISVSGVSGSYAFTGSAIQPAVVVKHNGRTLKKGVDYDVSYANNVYLGKASMTITGRGGYSGQRSLGYDIVSNSVLVGPKNTWKTVNGKTYYYGSDCRAVKWLQKIGGYWYYFNGASQMQTGWVTWSNDGTKSYFDANGRARTGWQTIGGKRYYFNPSNGRSLRWGQKIGGSWYYFNGASQMQTGWVTWNNDKSKSYFNADGKARTGFQMIGGKTYYFSPSTGRSLRWSQKIGGYWYYFNGNSQMQTGWVTWSNDKSKSYFDSNGRARTGFQKIGGKTYYFSPSTGKSLRWSQKIGGYWYYFNGNSQMQAGWVTWSADKSKSYFDSNGRARTGFQKIGGKTYYFNPSNGKSLRWGQKIGGSFYYFNGASQMHTGWLTWSNGKTKSYFDANGKARTGWQTIGGQRYYFDPVTYKTTGAVSQSITGSTRTVYVTSTGEKYHANGCRYLSQSKIAIQQKNAISQGYGPCSVCKP</sequence>
<feature type="signal peptide" evidence="3">
    <location>
        <begin position="1"/>
        <end position="28"/>
    </location>
</feature>
<dbReference type="SMART" id="SM00460">
    <property type="entry name" value="TGc"/>
    <property type="match status" value="1"/>
</dbReference>
<dbReference type="SUPFAM" id="SSF69360">
    <property type="entry name" value="Cell wall binding repeat"/>
    <property type="match status" value="3"/>
</dbReference>